<feature type="transmembrane region" description="Helical" evidence="1">
    <location>
        <begin position="75"/>
        <end position="96"/>
    </location>
</feature>
<dbReference type="AlphaFoldDB" id="A0A0E9X9A5"/>
<evidence type="ECO:0000256" key="1">
    <source>
        <dbReference type="SAM" id="Phobius"/>
    </source>
</evidence>
<reference evidence="2" key="1">
    <citation type="submission" date="2014-11" db="EMBL/GenBank/DDBJ databases">
        <authorList>
            <person name="Amaro Gonzalez C."/>
        </authorList>
    </citation>
    <scope>NUCLEOTIDE SEQUENCE</scope>
</reference>
<keyword evidence="1" id="KW-1133">Transmembrane helix</keyword>
<reference evidence="2" key="2">
    <citation type="journal article" date="2015" name="Fish Shellfish Immunol.">
        <title>Early steps in the European eel (Anguilla anguilla)-Vibrio vulnificus interaction in the gills: Role of the RtxA13 toxin.</title>
        <authorList>
            <person name="Callol A."/>
            <person name="Pajuelo D."/>
            <person name="Ebbesson L."/>
            <person name="Teles M."/>
            <person name="MacKenzie S."/>
            <person name="Amaro C."/>
        </authorList>
    </citation>
    <scope>NUCLEOTIDE SEQUENCE</scope>
</reference>
<sequence>MCVLCMTVLTSCQGKLVTCLCKCKQSILLMAFCKCKLVSDVNLPYVLNVNGRSKPKNWSFQNLRHGNIASNYTIIMWWFLSIFFMITMTILFDLLFSG</sequence>
<keyword evidence="1" id="KW-0472">Membrane</keyword>
<organism evidence="2">
    <name type="scientific">Anguilla anguilla</name>
    <name type="common">European freshwater eel</name>
    <name type="synonym">Muraena anguilla</name>
    <dbReference type="NCBI Taxonomy" id="7936"/>
    <lineage>
        <taxon>Eukaryota</taxon>
        <taxon>Metazoa</taxon>
        <taxon>Chordata</taxon>
        <taxon>Craniata</taxon>
        <taxon>Vertebrata</taxon>
        <taxon>Euteleostomi</taxon>
        <taxon>Actinopterygii</taxon>
        <taxon>Neopterygii</taxon>
        <taxon>Teleostei</taxon>
        <taxon>Anguilliformes</taxon>
        <taxon>Anguillidae</taxon>
        <taxon>Anguilla</taxon>
    </lineage>
</organism>
<protein>
    <submittedName>
        <fullName evidence="2">Uncharacterized protein</fullName>
    </submittedName>
</protein>
<keyword evidence="1" id="KW-0812">Transmembrane</keyword>
<evidence type="ECO:0000313" key="2">
    <source>
        <dbReference type="EMBL" id="JAH98430.1"/>
    </source>
</evidence>
<proteinExistence type="predicted"/>
<name>A0A0E9X9A5_ANGAN</name>
<dbReference type="EMBL" id="GBXM01010147">
    <property type="protein sequence ID" value="JAH98430.1"/>
    <property type="molecule type" value="Transcribed_RNA"/>
</dbReference>
<accession>A0A0E9X9A5</accession>